<dbReference type="EMBL" id="BGZJ01000001">
    <property type="protein sequence ID" value="GBO93025.1"/>
    <property type="molecule type" value="Genomic_DNA"/>
</dbReference>
<evidence type="ECO:0000256" key="6">
    <source>
        <dbReference type="ARBA" id="ARBA00022552"/>
    </source>
</evidence>
<dbReference type="InterPro" id="IPR006700">
    <property type="entry name" value="RsmE"/>
</dbReference>
<organism evidence="15 16">
    <name type="scientific">Mesosutterella multiformis</name>
    <dbReference type="NCBI Taxonomy" id="2259133"/>
    <lineage>
        <taxon>Bacteria</taxon>
        <taxon>Pseudomonadati</taxon>
        <taxon>Pseudomonadota</taxon>
        <taxon>Betaproteobacteria</taxon>
        <taxon>Burkholderiales</taxon>
        <taxon>Sutterellaceae</taxon>
        <taxon>Mesosutterella</taxon>
    </lineage>
</organism>
<keyword evidence="16" id="KW-1185">Reference proteome</keyword>
<dbReference type="Proteomes" id="UP000266091">
    <property type="component" value="Unassembled WGS sequence"/>
</dbReference>
<keyword evidence="6 12" id="KW-0698">rRNA processing</keyword>
<dbReference type="Gene3D" id="2.40.240.20">
    <property type="entry name" value="Hypothetical PUA domain-like, domain 1"/>
    <property type="match status" value="1"/>
</dbReference>
<dbReference type="Gene3D" id="3.40.1280.10">
    <property type="match status" value="1"/>
</dbReference>
<keyword evidence="8 12" id="KW-0808">Transferase</keyword>
<dbReference type="SUPFAM" id="SSF88697">
    <property type="entry name" value="PUA domain-like"/>
    <property type="match status" value="1"/>
</dbReference>
<dbReference type="InterPro" id="IPR015947">
    <property type="entry name" value="PUA-like_sf"/>
</dbReference>
<dbReference type="InterPro" id="IPR029026">
    <property type="entry name" value="tRNA_m1G_MTases_N"/>
</dbReference>
<evidence type="ECO:0000256" key="4">
    <source>
        <dbReference type="ARBA" id="ARBA00013673"/>
    </source>
</evidence>
<name>A0A388S9U8_9BURK</name>
<dbReference type="InterPro" id="IPR029028">
    <property type="entry name" value="Alpha/beta_knot_MTases"/>
</dbReference>
<accession>A0A401LL53</accession>
<dbReference type="GO" id="GO:0005737">
    <property type="term" value="C:cytoplasm"/>
    <property type="evidence" value="ECO:0007669"/>
    <property type="project" value="UniProtKB-SubCell"/>
</dbReference>
<evidence type="ECO:0000256" key="9">
    <source>
        <dbReference type="ARBA" id="ARBA00022691"/>
    </source>
</evidence>
<dbReference type="OrthoDB" id="9815641at2"/>
<dbReference type="AlphaFoldDB" id="A0A388S9U8"/>
<dbReference type="GO" id="GO:0070042">
    <property type="term" value="F:rRNA (uridine-N3-)-methyltransferase activity"/>
    <property type="evidence" value="ECO:0007669"/>
    <property type="project" value="TreeGrafter"/>
</dbReference>
<evidence type="ECO:0000256" key="2">
    <source>
        <dbReference type="ARBA" id="ARBA00005528"/>
    </source>
</evidence>
<feature type="domain" description="Ribosomal RNA small subunit methyltransferase E methyltransferase" evidence="13">
    <location>
        <begin position="73"/>
        <end position="230"/>
    </location>
</feature>
<dbReference type="PANTHER" id="PTHR30027">
    <property type="entry name" value="RIBOSOMAL RNA SMALL SUBUNIT METHYLTRANSFERASE E"/>
    <property type="match status" value="1"/>
</dbReference>
<comment type="similarity">
    <text evidence="2 12">Belongs to the RNA methyltransferase RsmE family.</text>
</comment>
<evidence type="ECO:0000256" key="1">
    <source>
        <dbReference type="ARBA" id="ARBA00004496"/>
    </source>
</evidence>
<reference evidence="15 16" key="1">
    <citation type="journal article" date="2018" name="Int. J. Syst. Evol. Microbiol.">
        <title>Mesosutterella multiformis gen. nov., sp. nov., a member of the family Sutterellaceae and Sutterella megalosphaeroides sp. nov., isolated from human faeces.</title>
        <authorList>
            <person name="Sakamoto M."/>
            <person name="Ikeyama N."/>
            <person name="Kunihiro T."/>
            <person name="Iino T."/>
            <person name="Yuki M."/>
            <person name="Ohkuma M."/>
        </authorList>
    </citation>
    <scope>NUCLEOTIDE SEQUENCE [LARGE SCALE GENOMIC DNA]</scope>
    <source>
        <strain evidence="15 16">4NBBH2</strain>
    </source>
</reference>
<evidence type="ECO:0000256" key="8">
    <source>
        <dbReference type="ARBA" id="ARBA00022679"/>
    </source>
</evidence>
<dbReference type="EC" id="2.1.1.193" evidence="3 12"/>
<dbReference type="Pfam" id="PF04452">
    <property type="entry name" value="Methyltrans_RNA"/>
    <property type="match status" value="1"/>
</dbReference>
<dbReference type="Pfam" id="PF20260">
    <property type="entry name" value="PUA_4"/>
    <property type="match status" value="1"/>
</dbReference>
<keyword evidence="5 12" id="KW-0963">Cytoplasm</keyword>
<dbReference type="NCBIfam" id="NF008692">
    <property type="entry name" value="PRK11713.1-5"/>
    <property type="match status" value="1"/>
</dbReference>
<evidence type="ECO:0000259" key="14">
    <source>
        <dbReference type="Pfam" id="PF20260"/>
    </source>
</evidence>
<comment type="caution">
    <text evidence="15">The sequence shown here is derived from an EMBL/GenBank/DDBJ whole genome shotgun (WGS) entry which is preliminary data.</text>
</comment>
<comment type="catalytic activity">
    <reaction evidence="11 12">
        <text>uridine(1498) in 16S rRNA + S-adenosyl-L-methionine = N(3)-methyluridine(1498) in 16S rRNA + S-adenosyl-L-homocysteine + H(+)</text>
        <dbReference type="Rhea" id="RHEA:42920"/>
        <dbReference type="Rhea" id="RHEA-COMP:10283"/>
        <dbReference type="Rhea" id="RHEA-COMP:10284"/>
        <dbReference type="ChEBI" id="CHEBI:15378"/>
        <dbReference type="ChEBI" id="CHEBI:57856"/>
        <dbReference type="ChEBI" id="CHEBI:59789"/>
        <dbReference type="ChEBI" id="CHEBI:65315"/>
        <dbReference type="ChEBI" id="CHEBI:74502"/>
        <dbReference type="EC" id="2.1.1.193"/>
    </reaction>
</comment>
<dbReference type="InterPro" id="IPR046886">
    <property type="entry name" value="RsmE_MTase_dom"/>
</dbReference>
<evidence type="ECO:0000256" key="12">
    <source>
        <dbReference type="PIRNR" id="PIRNR015601"/>
    </source>
</evidence>
<evidence type="ECO:0000256" key="11">
    <source>
        <dbReference type="ARBA" id="ARBA00047944"/>
    </source>
</evidence>
<gene>
    <name evidence="15" type="ORF">MESMUL_03790</name>
</gene>
<evidence type="ECO:0000256" key="10">
    <source>
        <dbReference type="ARBA" id="ARBA00025699"/>
    </source>
</evidence>
<evidence type="ECO:0000313" key="15">
    <source>
        <dbReference type="EMBL" id="GBO93025.1"/>
    </source>
</evidence>
<protein>
    <recommendedName>
        <fullName evidence="4 12">Ribosomal RNA small subunit methyltransferase E</fullName>
        <ecNumber evidence="3 12">2.1.1.193</ecNumber>
    </recommendedName>
</protein>
<keyword evidence="9 12" id="KW-0949">S-adenosyl-L-methionine</keyword>
<comment type="function">
    <text evidence="10 12">Specifically methylates the N3 position of the uracil ring of uridine 1498 (m3U1498) in 16S rRNA. Acts on the fully assembled 30S ribosomal subunit.</text>
</comment>
<evidence type="ECO:0000256" key="3">
    <source>
        <dbReference type="ARBA" id="ARBA00012328"/>
    </source>
</evidence>
<evidence type="ECO:0000259" key="13">
    <source>
        <dbReference type="Pfam" id="PF04452"/>
    </source>
</evidence>
<dbReference type="CDD" id="cd18084">
    <property type="entry name" value="RsmE-like"/>
    <property type="match status" value="1"/>
</dbReference>
<comment type="subcellular location">
    <subcellularLocation>
        <location evidence="1 12">Cytoplasm</location>
    </subcellularLocation>
</comment>
<dbReference type="PIRSF" id="PIRSF015601">
    <property type="entry name" value="MTase_slr0722"/>
    <property type="match status" value="1"/>
</dbReference>
<dbReference type="InterPro" id="IPR046887">
    <property type="entry name" value="RsmE_PUA-like"/>
</dbReference>
<dbReference type="NCBIfam" id="TIGR00046">
    <property type="entry name" value="RsmE family RNA methyltransferase"/>
    <property type="match status" value="1"/>
</dbReference>
<feature type="domain" description="Ribosomal RNA small subunit methyltransferase E PUA-like" evidence="14">
    <location>
        <begin position="20"/>
        <end position="52"/>
    </location>
</feature>
<evidence type="ECO:0000313" key="16">
    <source>
        <dbReference type="Proteomes" id="UP000266091"/>
    </source>
</evidence>
<dbReference type="PANTHER" id="PTHR30027:SF3">
    <property type="entry name" value="16S RRNA (URACIL(1498)-N(3))-METHYLTRANSFERASE"/>
    <property type="match status" value="1"/>
</dbReference>
<dbReference type="SUPFAM" id="SSF75217">
    <property type="entry name" value="alpha/beta knot"/>
    <property type="match status" value="1"/>
</dbReference>
<dbReference type="RefSeq" id="WP_116269498.1">
    <property type="nucleotide sequence ID" value="NZ_BGZJ01000001.1"/>
</dbReference>
<evidence type="ECO:0000256" key="5">
    <source>
        <dbReference type="ARBA" id="ARBA00022490"/>
    </source>
</evidence>
<sequence>MTIPRFYVPGPWTSDRITFPEKASHHAMRVLRMRNGDEAEVFDGEGRTARGRTEFSSEGTVLIAESYPEHGRESPLFITLAQAFVSPDKMEWITEKAVEAGASRIVFFPAARSVTKLSGDKLTKRLEKLRATAVSACEQCGRSRIPEIETFASAEAMLSGLNADARVILAPSSDPGLALGAARSVVFAVGPEGGFSEEELTLADGAGWTRGLLGPRVLRTETAGLVAIACANAVSGDYDITGSRA</sequence>
<dbReference type="GO" id="GO:0070475">
    <property type="term" value="P:rRNA base methylation"/>
    <property type="evidence" value="ECO:0007669"/>
    <property type="project" value="TreeGrafter"/>
</dbReference>
<accession>A0A388S9U8</accession>
<proteinExistence type="inferred from homology"/>
<evidence type="ECO:0000256" key="7">
    <source>
        <dbReference type="ARBA" id="ARBA00022603"/>
    </source>
</evidence>
<keyword evidence="7 12" id="KW-0489">Methyltransferase</keyword>